<evidence type="ECO:0000313" key="3">
    <source>
        <dbReference type="Proteomes" id="UP000634136"/>
    </source>
</evidence>
<proteinExistence type="predicted"/>
<dbReference type="AlphaFoldDB" id="A0A834SPQ4"/>
<comment type="caution">
    <text evidence="2">The sequence shown here is derived from an EMBL/GenBank/DDBJ whole genome shotgun (WGS) entry which is preliminary data.</text>
</comment>
<keyword evidence="3" id="KW-1185">Reference proteome</keyword>
<protein>
    <submittedName>
        <fullName evidence="2">Uncharacterized protein</fullName>
    </submittedName>
</protein>
<organism evidence="2 3">
    <name type="scientific">Senna tora</name>
    <dbReference type="NCBI Taxonomy" id="362788"/>
    <lineage>
        <taxon>Eukaryota</taxon>
        <taxon>Viridiplantae</taxon>
        <taxon>Streptophyta</taxon>
        <taxon>Embryophyta</taxon>
        <taxon>Tracheophyta</taxon>
        <taxon>Spermatophyta</taxon>
        <taxon>Magnoliopsida</taxon>
        <taxon>eudicotyledons</taxon>
        <taxon>Gunneridae</taxon>
        <taxon>Pentapetalae</taxon>
        <taxon>rosids</taxon>
        <taxon>fabids</taxon>
        <taxon>Fabales</taxon>
        <taxon>Fabaceae</taxon>
        <taxon>Caesalpinioideae</taxon>
        <taxon>Cassia clade</taxon>
        <taxon>Senna</taxon>
    </lineage>
</organism>
<feature type="region of interest" description="Disordered" evidence="1">
    <location>
        <begin position="87"/>
        <end position="107"/>
    </location>
</feature>
<name>A0A834SPQ4_9FABA</name>
<dbReference type="Proteomes" id="UP000634136">
    <property type="component" value="Unassembled WGS sequence"/>
</dbReference>
<reference evidence="2" key="1">
    <citation type="submission" date="2020-09" db="EMBL/GenBank/DDBJ databases">
        <title>Genome-Enabled Discovery of Anthraquinone Biosynthesis in Senna tora.</title>
        <authorList>
            <person name="Kang S.-H."/>
            <person name="Pandey R.P."/>
            <person name="Lee C.-M."/>
            <person name="Sim J.-S."/>
            <person name="Jeong J.-T."/>
            <person name="Choi B.-S."/>
            <person name="Jung M."/>
            <person name="Ginzburg D."/>
            <person name="Zhao K."/>
            <person name="Won S.Y."/>
            <person name="Oh T.-J."/>
            <person name="Yu Y."/>
            <person name="Kim N.-H."/>
            <person name="Lee O.R."/>
            <person name="Lee T.-H."/>
            <person name="Bashyal P."/>
            <person name="Kim T.-S."/>
            <person name="Lee W.-H."/>
            <person name="Kawkins C."/>
            <person name="Kim C.-K."/>
            <person name="Kim J.S."/>
            <person name="Ahn B.O."/>
            <person name="Rhee S.Y."/>
            <person name="Sohng J.K."/>
        </authorList>
    </citation>
    <scope>NUCLEOTIDE SEQUENCE</scope>
    <source>
        <tissue evidence="2">Leaf</tissue>
    </source>
</reference>
<dbReference type="EMBL" id="JAAIUW010000012">
    <property type="protein sequence ID" value="KAF7807406.1"/>
    <property type="molecule type" value="Genomic_DNA"/>
</dbReference>
<accession>A0A834SPQ4</accession>
<sequence>MWCVTNAISTTTVTIHPLFHEIICTTARVAVILNNLTKAEQVKSSGNSKHVEYCKDTICHIGQKKLEEHSAKIQKLEAMKWIGEEQETTKERNSAIMTNKMCNENNA</sequence>
<evidence type="ECO:0000313" key="2">
    <source>
        <dbReference type="EMBL" id="KAF7807406.1"/>
    </source>
</evidence>
<gene>
    <name evidence="2" type="ORF">G2W53_039567</name>
</gene>
<evidence type="ECO:0000256" key="1">
    <source>
        <dbReference type="SAM" id="MobiDB-lite"/>
    </source>
</evidence>
<feature type="compositionally biased region" description="Polar residues" evidence="1">
    <location>
        <begin position="95"/>
        <end position="107"/>
    </location>
</feature>